<dbReference type="PANTHER" id="PTHR28583">
    <property type="entry name" value="ACID AMIDASE"/>
    <property type="match status" value="1"/>
</dbReference>
<keyword evidence="4" id="KW-1185">Reference proteome</keyword>
<evidence type="ECO:0000313" key="4">
    <source>
        <dbReference type="Proteomes" id="UP001165060"/>
    </source>
</evidence>
<comment type="caution">
    <text evidence="3">The sequence shown here is derived from an EMBL/GenBank/DDBJ whole genome shotgun (WGS) entry which is preliminary data.</text>
</comment>
<dbReference type="EMBL" id="BRYB01000610">
    <property type="protein sequence ID" value="GMI33940.1"/>
    <property type="molecule type" value="Genomic_DNA"/>
</dbReference>
<evidence type="ECO:0000256" key="1">
    <source>
        <dbReference type="SAM" id="SignalP"/>
    </source>
</evidence>
<dbReference type="Gene3D" id="3.60.60.10">
    <property type="entry name" value="Penicillin V Acylase, Chain A"/>
    <property type="match status" value="1"/>
</dbReference>
<dbReference type="InterPro" id="IPR029130">
    <property type="entry name" value="Acid_ceramidase_N"/>
</dbReference>
<dbReference type="Proteomes" id="UP001165060">
    <property type="component" value="Unassembled WGS sequence"/>
</dbReference>
<feature type="chain" id="PRO_5046537627" description="Acid ceramidase N-terminal domain-containing protein" evidence="1">
    <location>
        <begin position="19"/>
        <end position="435"/>
    </location>
</feature>
<proteinExistence type="predicted"/>
<dbReference type="PANTHER" id="PTHR28583:SF4">
    <property type="entry name" value="N-ACYLETHANOLAMINE-HYDROLYZING ACID AMIDASE"/>
    <property type="match status" value="1"/>
</dbReference>
<keyword evidence="1" id="KW-0732">Signal</keyword>
<accession>A0ABQ6MUV3</accession>
<gene>
    <name evidence="3" type="ORF">TeGR_g10485</name>
</gene>
<reference evidence="3 4" key="1">
    <citation type="journal article" date="2023" name="Commun. Biol.">
        <title>Genome analysis of Parmales, the sister group of diatoms, reveals the evolutionary specialization of diatoms from phago-mixotrophs to photoautotrophs.</title>
        <authorList>
            <person name="Ban H."/>
            <person name="Sato S."/>
            <person name="Yoshikawa S."/>
            <person name="Yamada K."/>
            <person name="Nakamura Y."/>
            <person name="Ichinomiya M."/>
            <person name="Sato N."/>
            <person name="Blanc-Mathieu R."/>
            <person name="Endo H."/>
            <person name="Kuwata A."/>
            <person name="Ogata H."/>
        </authorList>
    </citation>
    <scope>NUCLEOTIDE SEQUENCE [LARGE SCALE GENOMIC DNA]</scope>
</reference>
<organism evidence="3 4">
    <name type="scientific">Tetraparma gracilis</name>
    <dbReference type="NCBI Taxonomy" id="2962635"/>
    <lineage>
        <taxon>Eukaryota</taxon>
        <taxon>Sar</taxon>
        <taxon>Stramenopiles</taxon>
        <taxon>Ochrophyta</taxon>
        <taxon>Bolidophyceae</taxon>
        <taxon>Parmales</taxon>
        <taxon>Triparmaceae</taxon>
        <taxon>Tetraparma</taxon>
    </lineage>
</organism>
<evidence type="ECO:0000313" key="3">
    <source>
        <dbReference type="EMBL" id="GMI33940.1"/>
    </source>
</evidence>
<sequence length="435" mass="48319">MIQHLLAVALLLPCLSHAWSCPHGKDEHSKSLFSADDAMPWTQNMTLKEGLRDRPGVVPNRHQVNLDLPPAERWVEIGKIYANRSDEIVQYFEEMLPHAAVVAIDKIAKHLVDYKGFKEGGFSDEMRGYSEGLGLDLGYVVAANMVYQLESIGVNCSNWNNTGPTGQCEGEDPVDEVTWYESNHYLKTQEDGVNAGFCTSVVTNNARGTILHGRNLDWNLDEALREFIIDVDFMRGGELLYTGSTIVSFVGVLNAMKPGENGFSFSMDARCQGGKLWANLLEALALGGMEPSQHSRTVMEAAGSFDEAVHLFETGKLLDDGYFIVGGARTGEGAVVTRARNHNVDTWKIDASDEEHGWYRLETNYDHFDDAPSADDRRTPGFENMEGVGLDAVDQDNLKADVMTQWPTYNEHTDLTCIMEAATGLYDCTVWMDEV</sequence>
<evidence type="ECO:0000259" key="2">
    <source>
        <dbReference type="Pfam" id="PF15508"/>
    </source>
</evidence>
<feature type="signal peptide" evidence="1">
    <location>
        <begin position="1"/>
        <end position="18"/>
    </location>
</feature>
<protein>
    <recommendedName>
        <fullName evidence="2">Acid ceramidase N-terminal domain-containing protein</fullName>
    </recommendedName>
</protein>
<name>A0ABQ6MUV3_9STRA</name>
<feature type="domain" description="Acid ceramidase N-terminal" evidence="2">
    <location>
        <begin position="60"/>
        <end position="114"/>
    </location>
</feature>
<dbReference type="Pfam" id="PF15508">
    <property type="entry name" value="NAAA-beta"/>
    <property type="match status" value="1"/>
</dbReference>